<evidence type="ECO:0000313" key="1">
    <source>
        <dbReference type="EMBL" id="QDT57955.1"/>
    </source>
</evidence>
<name>A0A517SPA8_9BACT</name>
<accession>A0A517SPA8</accession>
<sequence length="285" mass="31291">MTPESTPPAWQRPPGVAAGTWDYVHHGAIARHYDGFVAGTPLCQLDLDYVLRHLTPLIENSFAGTGLPTRPILDLGCGTGRISVPLSHQGLDVLAIDLSLPMLGQLCQRTADSDAKAPPQTTAETKLGRLYPVQANLVQLDGIADQVASAAICMFSTLGMIQGAQNRLQFLKHVRRILQPEGLMIAHVHRHLAALRETGGLGKLIGGAWQAWRQPETEWGDAVYGYRGLEKMFMHRFSKRELTRLFATAGWEVQVIDRVNLHGDGLARSRWNTGGYFIVAQATDQ</sequence>
<protein>
    <submittedName>
        <fullName evidence="1">Mg-protoporphyrin IX methyl transferase</fullName>
    </submittedName>
</protein>
<dbReference type="EMBL" id="CP036272">
    <property type="protein sequence ID" value="QDT57955.1"/>
    <property type="molecule type" value="Genomic_DNA"/>
</dbReference>
<dbReference type="Proteomes" id="UP000315003">
    <property type="component" value="Chromosome"/>
</dbReference>
<dbReference type="AlphaFoldDB" id="A0A517SPA8"/>
<keyword evidence="2" id="KW-1185">Reference proteome</keyword>
<proteinExistence type="predicted"/>
<dbReference type="OrthoDB" id="9804312at2"/>
<reference evidence="1 2" key="1">
    <citation type="submission" date="2019-02" db="EMBL/GenBank/DDBJ databases">
        <title>Deep-cultivation of Planctomycetes and their phenomic and genomic characterization uncovers novel biology.</title>
        <authorList>
            <person name="Wiegand S."/>
            <person name="Jogler M."/>
            <person name="Boedeker C."/>
            <person name="Pinto D."/>
            <person name="Vollmers J."/>
            <person name="Rivas-Marin E."/>
            <person name="Kohn T."/>
            <person name="Peeters S.H."/>
            <person name="Heuer A."/>
            <person name="Rast P."/>
            <person name="Oberbeckmann S."/>
            <person name="Bunk B."/>
            <person name="Jeske O."/>
            <person name="Meyerdierks A."/>
            <person name="Storesund J.E."/>
            <person name="Kallscheuer N."/>
            <person name="Luecker S."/>
            <person name="Lage O.M."/>
            <person name="Pohl T."/>
            <person name="Merkel B.J."/>
            <person name="Hornburger P."/>
            <person name="Mueller R.-W."/>
            <person name="Bruemmer F."/>
            <person name="Labrenz M."/>
            <person name="Spormann A.M."/>
            <person name="Op den Camp H."/>
            <person name="Overmann J."/>
            <person name="Amann R."/>
            <person name="Jetten M.S.M."/>
            <person name="Mascher T."/>
            <person name="Medema M.H."/>
            <person name="Devos D.P."/>
            <person name="Kaster A.-K."/>
            <person name="Ovreas L."/>
            <person name="Rohde M."/>
            <person name="Galperin M.Y."/>
            <person name="Jogler C."/>
        </authorList>
    </citation>
    <scope>NUCLEOTIDE SEQUENCE [LARGE SCALE GENOMIC DNA]</scope>
    <source>
        <strain evidence="1 2">SV_7m_r</strain>
    </source>
</reference>
<dbReference type="CDD" id="cd02440">
    <property type="entry name" value="AdoMet_MTases"/>
    <property type="match status" value="1"/>
</dbReference>
<dbReference type="Pfam" id="PF13489">
    <property type="entry name" value="Methyltransf_23"/>
    <property type="match status" value="1"/>
</dbReference>
<dbReference type="Gene3D" id="3.40.50.150">
    <property type="entry name" value="Vaccinia Virus protein VP39"/>
    <property type="match status" value="1"/>
</dbReference>
<dbReference type="GO" id="GO:0016740">
    <property type="term" value="F:transferase activity"/>
    <property type="evidence" value="ECO:0007669"/>
    <property type="project" value="UniProtKB-KW"/>
</dbReference>
<dbReference type="SUPFAM" id="SSF53335">
    <property type="entry name" value="S-adenosyl-L-methionine-dependent methyltransferases"/>
    <property type="match status" value="1"/>
</dbReference>
<gene>
    <name evidence="1" type="ORF">SV7mr_04430</name>
</gene>
<organism evidence="1 2">
    <name type="scientific">Stieleria bergensis</name>
    <dbReference type="NCBI Taxonomy" id="2528025"/>
    <lineage>
        <taxon>Bacteria</taxon>
        <taxon>Pseudomonadati</taxon>
        <taxon>Planctomycetota</taxon>
        <taxon>Planctomycetia</taxon>
        <taxon>Pirellulales</taxon>
        <taxon>Pirellulaceae</taxon>
        <taxon>Stieleria</taxon>
    </lineage>
</organism>
<evidence type="ECO:0000313" key="2">
    <source>
        <dbReference type="Proteomes" id="UP000315003"/>
    </source>
</evidence>
<dbReference type="RefSeq" id="WP_145268775.1">
    <property type="nucleotide sequence ID" value="NZ_CP036272.1"/>
</dbReference>
<dbReference type="InterPro" id="IPR029063">
    <property type="entry name" value="SAM-dependent_MTases_sf"/>
</dbReference>
<keyword evidence="1" id="KW-0808">Transferase</keyword>